<evidence type="ECO:0000256" key="4">
    <source>
        <dbReference type="ARBA" id="ARBA00022801"/>
    </source>
</evidence>
<evidence type="ECO:0000256" key="1">
    <source>
        <dbReference type="ARBA" id="ARBA00004123"/>
    </source>
</evidence>
<evidence type="ECO:0000256" key="2">
    <source>
        <dbReference type="ARBA" id="ARBA00007331"/>
    </source>
</evidence>
<organism evidence="7 8">
    <name type="scientific">Kalanchoe fedtschenkoi</name>
    <name type="common">Lavender scallops</name>
    <name type="synonym">South American air plant</name>
    <dbReference type="NCBI Taxonomy" id="63787"/>
    <lineage>
        <taxon>Eukaryota</taxon>
        <taxon>Viridiplantae</taxon>
        <taxon>Streptophyta</taxon>
        <taxon>Embryophyta</taxon>
        <taxon>Tracheophyta</taxon>
        <taxon>Spermatophyta</taxon>
        <taxon>Magnoliopsida</taxon>
        <taxon>eudicotyledons</taxon>
        <taxon>Gunneridae</taxon>
        <taxon>Pentapetalae</taxon>
        <taxon>Saxifragales</taxon>
        <taxon>Crassulaceae</taxon>
        <taxon>Kalanchoe</taxon>
    </lineage>
</organism>
<dbReference type="GO" id="GO:0003723">
    <property type="term" value="F:RNA binding"/>
    <property type="evidence" value="ECO:0007669"/>
    <property type="project" value="TreeGrafter"/>
</dbReference>
<feature type="region of interest" description="Disordered" evidence="6">
    <location>
        <begin position="433"/>
        <end position="458"/>
    </location>
</feature>
<evidence type="ECO:0000256" key="6">
    <source>
        <dbReference type="SAM" id="MobiDB-lite"/>
    </source>
</evidence>
<dbReference type="FunFam" id="3.20.20.140:FF:000044">
    <property type="entry name" value="Polymerase/histidinol phosphatase-like protein"/>
    <property type="match status" value="1"/>
</dbReference>
<dbReference type="GO" id="GO:0016787">
    <property type="term" value="F:hydrolase activity"/>
    <property type="evidence" value="ECO:0007669"/>
    <property type="project" value="UniProtKB-KW"/>
</dbReference>
<dbReference type="EnsemblPlants" id="Kaladp0005s0045.1.v1.1">
    <property type="protein sequence ID" value="Kaladp0005s0045.1.v1.1"/>
    <property type="gene ID" value="Kaladp0005s0045.v1.1"/>
</dbReference>
<dbReference type="AlphaFoldDB" id="A0A7N0RAH6"/>
<dbReference type="InterPro" id="IPR002738">
    <property type="entry name" value="RNase_P_p30"/>
</dbReference>
<proteinExistence type="inferred from homology"/>
<comment type="similarity">
    <text evidence="2">Belongs to the eukaryotic/archaeal RNase P protein component 3 family.</text>
</comment>
<keyword evidence="3" id="KW-0819">tRNA processing</keyword>
<protein>
    <submittedName>
        <fullName evidence="7">Uncharacterized protein</fullName>
    </submittedName>
</protein>
<keyword evidence="8" id="KW-1185">Reference proteome</keyword>
<comment type="subcellular location">
    <subcellularLocation>
        <location evidence="1">Nucleus</location>
    </subcellularLocation>
</comment>
<dbReference type="PANTHER" id="PTHR13031">
    <property type="entry name" value="RIBONUCLEASE P SUBUNIT P30"/>
    <property type="match status" value="1"/>
</dbReference>
<evidence type="ECO:0000256" key="3">
    <source>
        <dbReference type="ARBA" id="ARBA00022694"/>
    </source>
</evidence>
<dbReference type="GO" id="GO:0005655">
    <property type="term" value="C:nucleolar ribonuclease P complex"/>
    <property type="evidence" value="ECO:0007669"/>
    <property type="project" value="TreeGrafter"/>
</dbReference>
<name>A0A7N0RAH6_KALFE</name>
<dbReference type="Gene3D" id="3.20.20.140">
    <property type="entry name" value="Metal-dependent hydrolases"/>
    <property type="match status" value="1"/>
</dbReference>
<dbReference type="Gramene" id="Kaladp0005s0045.1.v1.1">
    <property type="protein sequence ID" value="Kaladp0005s0045.1.v1.1"/>
    <property type="gene ID" value="Kaladp0005s0045.v1.1"/>
</dbReference>
<keyword evidence="5" id="KW-0539">Nucleus</keyword>
<dbReference type="SUPFAM" id="SSF89550">
    <property type="entry name" value="PHP domain-like"/>
    <property type="match status" value="1"/>
</dbReference>
<evidence type="ECO:0000313" key="7">
    <source>
        <dbReference type="EnsemblPlants" id="Kaladp0005s0045.1.v1.1"/>
    </source>
</evidence>
<dbReference type="Proteomes" id="UP000594263">
    <property type="component" value="Unplaced"/>
</dbReference>
<dbReference type="Pfam" id="PF01876">
    <property type="entry name" value="RNase_P_p30"/>
    <property type="match status" value="1"/>
</dbReference>
<keyword evidence="4" id="KW-0378">Hydrolase</keyword>
<dbReference type="PANTHER" id="PTHR13031:SF0">
    <property type="entry name" value="RIBONUCLEASE P PROTEIN SUBUNIT P30"/>
    <property type="match status" value="1"/>
</dbReference>
<accession>A0A7N0RAH6</accession>
<dbReference type="InterPro" id="IPR016195">
    <property type="entry name" value="Pol/histidinol_Pase-like"/>
</dbReference>
<dbReference type="GO" id="GO:0008033">
    <property type="term" value="P:tRNA processing"/>
    <property type="evidence" value="ECO:0007669"/>
    <property type="project" value="UniProtKB-KW"/>
</dbReference>
<evidence type="ECO:0000256" key="5">
    <source>
        <dbReference type="ARBA" id="ARBA00023242"/>
    </source>
</evidence>
<evidence type="ECO:0000313" key="8">
    <source>
        <dbReference type="Proteomes" id="UP000594263"/>
    </source>
</evidence>
<sequence>MGFFDLNIPFLEPTKPSPQSQTLKQNRLKLLIRTMELGYTGVAYNRTIKGVISDADYCPIPLFTVSSLIKLLPSFSSAVKFHRDLLGDPPSAPFRQYTRLTVCLDSAAQAMVLNSSNAVLKSYNIVAAKPLNQNAFDQACQFSEVDIISIDFTDRLPFRLKQPIIKAAIQRGVYFEIIYSGLVRDVQTRFQVISNAKMLVDWTGGKSIILTSATSSANELRGPYDIANLASLLGMSMEHAKAAVSKNCRNLISKALRKRQYYKEAVKVEALTASEQLKFNVPSSGDWFKWDPISSGQGDLLLDDVEKGFLASSDDNKVKAIDFDSIMNSLPSNGLQLKDIISGATPLSESPNQAAELSHRVGNATYVVLSTVKDAEVVDTPWEQSQNQVADLCDTIKDATNAEPALSKSKDTVVGDTPLVKCRLMSHSILQSSGSCAKDSSSDSESLVSQQPSQAADVNDGHHMEIAEPFQSKLEANDVLMTDLPMTNPNVAHDKIKKSSLVQNTEFELRITHEATVEEPIRSNVSDSPFLSAGAARMDLHSQNCVLNSELDILQSEEGIAFQNHDAGYGAGLCFPSAEILNLQSPKIVCPEIDVAL</sequence>
<feature type="compositionally biased region" description="Low complexity" evidence="6">
    <location>
        <begin position="433"/>
        <end position="453"/>
    </location>
</feature>
<reference evidence="7" key="1">
    <citation type="submission" date="2021-01" db="UniProtKB">
        <authorList>
            <consortium name="EnsemblPlants"/>
        </authorList>
    </citation>
    <scope>IDENTIFICATION</scope>
</reference>